<evidence type="ECO:0000259" key="2">
    <source>
        <dbReference type="Pfam" id="PF12299"/>
    </source>
</evidence>
<sequence length="218" mass="25922">MQISSLETMMEEMRLERKQIDDDRKQAVMYRKQAEERSIKQEQLLLSIGYNLKELQEQKEEDTQKIDVLIDQNEDLKQNIEETNDKLDSVVEKLGIAVEDRAPRLKRASIRERFVLFKKNNSTNEIYQYYAIRGQSVYVNGRLSKLQSEKYPDMIILIDIICQPNPRNLFLRFKERIDGKPEWENNFIYAGNNVGCSFKLEKEMINIFKSLDEEKRDV</sequence>
<dbReference type="Pfam" id="PF12299">
    <property type="entry name" value="DUF3627"/>
    <property type="match status" value="1"/>
</dbReference>
<feature type="coiled-coil region" evidence="1">
    <location>
        <begin position="52"/>
        <end position="93"/>
    </location>
</feature>
<feature type="domain" description="DUF3627" evidence="2">
    <location>
        <begin position="91"/>
        <end position="186"/>
    </location>
</feature>
<dbReference type="Proteomes" id="UP001516464">
    <property type="component" value="Unassembled WGS sequence"/>
</dbReference>
<gene>
    <name evidence="3" type="ORF">TCON_2805</name>
</gene>
<evidence type="ECO:0000313" key="4">
    <source>
        <dbReference type="Proteomes" id="UP001516464"/>
    </source>
</evidence>
<organism evidence="3 4">
    <name type="scientific">Astathelohania contejeani</name>
    <dbReference type="NCBI Taxonomy" id="164912"/>
    <lineage>
        <taxon>Eukaryota</taxon>
        <taxon>Fungi</taxon>
        <taxon>Fungi incertae sedis</taxon>
        <taxon>Microsporidia</taxon>
        <taxon>Astathelohaniidae</taxon>
        <taxon>Astathelohania</taxon>
    </lineage>
</organism>
<keyword evidence="1" id="KW-0175">Coiled coil</keyword>
<protein>
    <recommendedName>
        <fullName evidence="2">DUF3627 domain-containing protein</fullName>
    </recommendedName>
</protein>
<accession>A0ABQ7HUZ3</accession>
<proteinExistence type="predicted"/>
<dbReference type="InterPro" id="IPR022549">
    <property type="entry name" value="DUF3627"/>
</dbReference>
<dbReference type="EMBL" id="SBIQ01001041">
    <property type="protein sequence ID" value="KAF7670565.1"/>
    <property type="molecule type" value="Genomic_DNA"/>
</dbReference>
<evidence type="ECO:0000313" key="3">
    <source>
        <dbReference type="EMBL" id="KAF7670565.1"/>
    </source>
</evidence>
<keyword evidence="4" id="KW-1185">Reference proteome</keyword>
<comment type="caution">
    <text evidence="3">The sequence shown here is derived from an EMBL/GenBank/DDBJ whole genome shotgun (WGS) entry which is preliminary data.</text>
</comment>
<reference evidence="3 4" key="1">
    <citation type="submission" date="2019-01" db="EMBL/GenBank/DDBJ databases">
        <title>Genomes sequencing and comparative genomics of infectious freshwater microsporidia, Cucumispora dikerogammari and Thelohania contejeani.</title>
        <authorList>
            <person name="Cormier A."/>
            <person name="Giraud I."/>
            <person name="Wattier R."/>
            <person name="Teixeira M."/>
            <person name="Grandjean F."/>
            <person name="Rigaud T."/>
            <person name="Cordaux R."/>
        </authorList>
    </citation>
    <scope>NUCLEOTIDE SEQUENCE [LARGE SCALE GENOMIC DNA]</scope>
    <source>
        <strain evidence="3">T1</strain>
        <tissue evidence="3">Spores</tissue>
    </source>
</reference>
<name>A0ABQ7HUZ3_9MICR</name>
<evidence type="ECO:0000256" key="1">
    <source>
        <dbReference type="SAM" id="Coils"/>
    </source>
</evidence>